<evidence type="ECO:0000313" key="8">
    <source>
        <dbReference type="EMBL" id="KAK0434282.1"/>
    </source>
</evidence>
<comment type="similarity">
    <text evidence="1">Belongs to the TRAFAC class dynamin-like GTPase superfamily. IRG family.</text>
</comment>
<evidence type="ECO:0000256" key="2">
    <source>
        <dbReference type="ARBA" id="ARBA00022741"/>
    </source>
</evidence>
<keyword evidence="5" id="KW-0175">Coiled coil</keyword>
<evidence type="ECO:0000259" key="7">
    <source>
        <dbReference type="PROSITE" id="PS51716"/>
    </source>
</evidence>
<dbReference type="PANTHER" id="PTHR32341:SF10">
    <property type="entry name" value="INTERFERON-INDUCIBLE GTPASE 5"/>
    <property type="match status" value="1"/>
</dbReference>
<evidence type="ECO:0000256" key="4">
    <source>
        <dbReference type="ARBA" id="ARBA00023134"/>
    </source>
</evidence>
<sequence length="627" mass="72555">MADPLVGAVGENTIGRWRLSRNSTEGKRQERAEAQRRAEQLERERQALAERLRIEQEKARRAAELAEQLERERQAQAERIRAHQAEAQRAVQHAQQLEKEKQEQAGECQKGARGSSEGGTGCQREAQKETESKWHSGIRPVEWPSKEKYEETKRRYYTEGKFHLAITGISGTGKSSLINAFRGIWDEEEGAATTDIVESTSVVTRYPDPNPDNPFIWFDVPGSGTLACSDWTYFNDQGLYIFDAIIILFNDRFTATDIAILKNSERYNIPTYIVRSKSDVHIENIIKKKRRGAGARRDPASILHEACKEYLTRSQESVRSNLMKNDPPIQSKKFYAVSRDTLTMVVREEPLEDILVLNESDLLKDLLQDAYSRADGTEKSRGTMADLIFSLSLGLYVVVQIHFTLLFNLPTLYERAVGAQQPTTARRDITKAYIILRTFESIFRSTPSPISRFDDMMCDTFHCYAALSKHPSSSWRFHHTSEMYSSLTAKLCRNAISYNSMTLAQFSTVILSIPSAIRKEREAARRATQMADEMKEQIRRKAEEIRRIVDAQKELEAKWKKGIHPVEWPSREQYEANKRRFHKEGRFHRHYWVIRKRRVFLGEYDPRSLGRRQRRWFLPMSLKPPQL</sequence>
<organism evidence="8 9">
    <name type="scientific">Armillaria borealis</name>
    <dbReference type="NCBI Taxonomy" id="47425"/>
    <lineage>
        <taxon>Eukaryota</taxon>
        <taxon>Fungi</taxon>
        <taxon>Dikarya</taxon>
        <taxon>Basidiomycota</taxon>
        <taxon>Agaricomycotina</taxon>
        <taxon>Agaricomycetes</taxon>
        <taxon>Agaricomycetidae</taxon>
        <taxon>Agaricales</taxon>
        <taxon>Marasmiineae</taxon>
        <taxon>Physalacriaceae</taxon>
        <taxon>Armillaria</taxon>
    </lineage>
</organism>
<feature type="compositionally biased region" description="Basic and acidic residues" evidence="6">
    <location>
        <begin position="125"/>
        <end position="134"/>
    </location>
</feature>
<evidence type="ECO:0000256" key="6">
    <source>
        <dbReference type="SAM" id="MobiDB-lite"/>
    </source>
</evidence>
<feature type="compositionally biased region" description="Basic and acidic residues" evidence="6">
    <location>
        <begin position="76"/>
        <end position="86"/>
    </location>
</feature>
<feature type="region of interest" description="Disordered" evidence="6">
    <location>
        <begin position="76"/>
        <end position="139"/>
    </location>
</feature>
<dbReference type="Pfam" id="PF05049">
    <property type="entry name" value="IIGP"/>
    <property type="match status" value="1"/>
</dbReference>
<dbReference type="Proteomes" id="UP001175226">
    <property type="component" value="Unassembled WGS sequence"/>
</dbReference>
<dbReference type="PROSITE" id="PS51716">
    <property type="entry name" value="G_IRG"/>
    <property type="match status" value="1"/>
</dbReference>
<keyword evidence="3" id="KW-0378">Hydrolase</keyword>
<evidence type="ECO:0000256" key="1">
    <source>
        <dbReference type="ARBA" id="ARBA00005429"/>
    </source>
</evidence>
<dbReference type="GO" id="GO:0016020">
    <property type="term" value="C:membrane"/>
    <property type="evidence" value="ECO:0007669"/>
    <property type="project" value="InterPro"/>
</dbReference>
<feature type="domain" description="IRG-type G" evidence="7">
    <location>
        <begin position="160"/>
        <end position="365"/>
    </location>
</feature>
<feature type="compositionally biased region" description="Basic and acidic residues" evidence="6">
    <location>
        <begin position="24"/>
        <end position="41"/>
    </location>
</feature>
<keyword evidence="9" id="KW-1185">Reference proteome</keyword>
<comment type="caution">
    <text evidence="8">The sequence shown here is derived from an EMBL/GenBank/DDBJ whole genome shotgun (WGS) entry which is preliminary data.</text>
</comment>
<dbReference type="InterPro" id="IPR027417">
    <property type="entry name" value="P-loop_NTPase"/>
</dbReference>
<dbReference type="EMBL" id="JAUEPT010000072">
    <property type="protein sequence ID" value="KAK0434282.1"/>
    <property type="molecule type" value="Genomic_DNA"/>
</dbReference>
<keyword evidence="4" id="KW-0342">GTP-binding</keyword>
<protein>
    <submittedName>
        <fullName evidence="8">Interferon-inducible GTPase-domain-containing protein</fullName>
    </submittedName>
</protein>
<dbReference type="PANTHER" id="PTHR32341">
    <property type="entry name" value="INTERFERON-INDUCIBLE GTPASE"/>
    <property type="match status" value="1"/>
</dbReference>
<keyword evidence="2" id="KW-0547">Nucleotide-binding</keyword>
<proteinExistence type="inferred from homology"/>
<reference evidence="8" key="1">
    <citation type="submission" date="2023-06" db="EMBL/GenBank/DDBJ databases">
        <authorList>
            <consortium name="Lawrence Berkeley National Laboratory"/>
            <person name="Ahrendt S."/>
            <person name="Sahu N."/>
            <person name="Indic B."/>
            <person name="Wong-Bajracharya J."/>
            <person name="Merenyi Z."/>
            <person name="Ke H.-M."/>
            <person name="Monk M."/>
            <person name="Kocsube S."/>
            <person name="Drula E."/>
            <person name="Lipzen A."/>
            <person name="Balint B."/>
            <person name="Henrissat B."/>
            <person name="Andreopoulos B."/>
            <person name="Martin F.M."/>
            <person name="Harder C.B."/>
            <person name="Rigling D."/>
            <person name="Ford K.L."/>
            <person name="Foster G.D."/>
            <person name="Pangilinan J."/>
            <person name="Papanicolaou A."/>
            <person name="Barry K."/>
            <person name="LaButti K."/>
            <person name="Viragh M."/>
            <person name="Koriabine M."/>
            <person name="Yan M."/>
            <person name="Riley R."/>
            <person name="Champramary S."/>
            <person name="Plett K.L."/>
            <person name="Tsai I.J."/>
            <person name="Slot J."/>
            <person name="Sipos G."/>
            <person name="Plett J."/>
            <person name="Nagy L.G."/>
            <person name="Grigoriev I.V."/>
        </authorList>
    </citation>
    <scope>NUCLEOTIDE SEQUENCE</scope>
    <source>
        <strain evidence="8">FPL87.14</strain>
    </source>
</reference>
<evidence type="ECO:0000256" key="5">
    <source>
        <dbReference type="SAM" id="Coils"/>
    </source>
</evidence>
<dbReference type="SUPFAM" id="SSF52540">
    <property type="entry name" value="P-loop containing nucleoside triphosphate hydrolases"/>
    <property type="match status" value="1"/>
</dbReference>
<feature type="coiled-coil region" evidence="5">
    <location>
        <begin position="517"/>
        <end position="558"/>
    </location>
</feature>
<accession>A0AA39MHA6</accession>
<dbReference type="AlphaFoldDB" id="A0AA39MHA6"/>
<dbReference type="InterPro" id="IPR007743">
    <property type="entry name" value="Immunity-related_GTPase-like"/>
</dbReference>
<dbReference type="InterPro" id="IPR051515">
    <property type="entry name" value="IRG"/>
</dbReference>
<name>A0AA39MHA6_9AGAR</name>
<evidence type="ECO:0000256" key="3">
    <source>
        <dbReference type="ARBA" id="ARBA00022801"/>
    </source>
</evidence>
<evidence type="ECO:0000313" key="9">
    <source>
        <dbReference type="Proteomes" id="UP001175226"/>
    </source>
</evidence>
<feature type="region of interest" description="Disordered" evidence="6">
    <location>
        <begin position="1"/>
        <end position="41"/>
    </location>
</feature>
<dbReference type="Gene3D" id="3.40.50.300">
    <property type="entry name" value="P-loop containing nucleotide triphosphate hydrolases"/>
    <property type="match status" value="1"/>
</dbReference>
<dbReference type="GO" id="GO:0016787">
    <property type="term" value="F:hydrolase activity"/>
    <property type="evidence" value="ECO:0007669"/>
    <property type="project" value="UniProtKB-KW"/>
</dbReference>
<dbReference type="GO" id="GO:0005525">
    <property type="term" value="F:GTP binding"/>
    <property type="evidence" value="ECO:0007669"/>
    <property type="project" value="UniProtKB-KW"/>
</dbReference>
<gene>
    <name evidence="8" type="ORF">EV421DRAFT_1740936</name>
</gene>
<dbReference type="InterPro" id="IPR030385">
    <property type="entry name" value="G_IRG_dom"/>
</dbReference>